<comment type="similarity">
    <text evidence="2">Belongs to the BORG/CEP family.</text>
</comment>
<evidence type="ECO:0000259" key="4">
    <source>
        <dbReference type="PROSITE" id="PS50108"/>
    </source>
</evidence>
<gene>
    <name evidence="5" type="ORF">GDO78_009632</name>
</gene>
<feature type="region of interest" description="Disordered" evidence="3">
    <location>
        <begin position="145"/>
        <end position="173"/>
    </location>
</feature>
<dbReference type="Pfam" id="PF14957">
    <property type="entry name" value="BORG_CEP"/>
    <property type="match status" value="1"/>
</dbReference>
<feature type="region of interest" description="Disordered" evidence="3">
    <location>
        <begin position="284"/>
        <end position="315"/>
    </location>
</feature>
<dbReference type="OrthoDB" id="9887345at2759"/>
<dbReference type="PANTHER" id="PTHR15344:SF7">
    <property type="entry name" value="CDC42 EFFECTOR PROTEIN 1"/>
    <property type="match status" value="1"/>
</dbReference>
<dbReference type="GO" id="GO:0031274">
    <property type="term" value="P:positive regulation of pseudopodium assembly"/>
    <property type="evidence" value="ECO:0007669"/>
    <property type="project" value="TreeGrafter"/>
</dbReference>
<dbReference type="SMART" id="SM00285">
    <property type="entry name" value="PBD"/>
    <property type="match status" value="1"/>
</dbReference>
<dbReference type="GO" id="GO:0008360">
    <property type="term" value="P:regulation of cell shape"/>
    <property type="evidence" value="ECO:0007669"/>
    <property type="project" value="TreeGrafter"/>
</dbReference>
<dbReference type="GO" id="GO:0005737">
    <property type="term" value="C:cytoplasm"/>
    <property type="evidence" value="ECO:0007669"/>
    <property type="project" value="UniProtKB-ARBA"/>
</dbReference>
<reference evidence="5" key="1">
    <citation type="thesis" date="2020" institute="ProQuest LLC" country="789 East Eisenhower Parkway, Ann Arbor, MI, USA">
        <title>Comparative Genomics and Chromosome Evolution.</title>
        <authorList>
            <person name="Mudd A.B."/>
        </authorList>
    </citation>
    <scope>NUCLEOTIDE SEQUENCE</scope>
    <source>
        <strain evidence="5">HN-11 Male</strain>
        <tissue evidence="5">Kidney and liver</tissue>
    </source>
</reference>
<comment type="subcellular location">
    <subcellularLocation>
        <location evidence="1">Endomembrane system</location>
        <topology evidence="1">Peripheral membrane protein</topology>
    </subcellularLocation>
</comment>
<dbReference type="AlphaFoldDB" id="A0A8J6KCK3"/>
<evidence type="ECO:0000313" key="6">
    <source>
        <dbReference type="Proteomes" id="UP000770717"/>
    </source>
</evidence>
<evidence type="ECO:0000256" key="2">
    <source>
        <dbReference type="ARBA" id="ARBA00010770"/>
    </source>
</evidence>
<sequence>MSLGSLPVIKNLVSRSRRERVPLTPEMISPPLGDFRHTMHVGRKGEVFGDTSFLTHCHEKHRHPRWNYITKKLRQARWMSPERQSLGHPISPPPPISPIIKNAVSLPHLSKHSWDEETDGNLDEAWNSISESHSHYRVESGFCTMPRLSSSEEPSEDANSQKPDDDWASSGLPDREDCSICTVPLEPSSTLYHSDSMQSLVIDFGPSLMTEILEGISFSNTQTKMEGTSVHNDKSMLTANNNPSNFDVTLDKSKSEAHQFHCDIQETKGLVSWEPTTIAEEMEIDTDSGITGSEQGSRGLTGDLWDSGDGSEIEM</sequence>
<evidence type="ECO:0000256" key="1">
    <source>
        <dbReference type="ARBA" id="ARBA00004184"/>
    </source>
</evidence>
<dbReference type="InterPro" id="IPR051296">
    <property type="entry name" value="Cdc42_Effector_BORG/CEP"/>
</dbReference>
<proteinExistence type="inferred from homology"/>
<dbReference type="GO" id="GO:0005886">
    <property type="term" value="C:plasma membrane"/>
    <property type="evidence" value="ECO:0007669"/>
    <property type="project" value="TreeGrafter"/>
</dbReference>
<dbReference type="Proteomes" id="UP000770717">
    <property type="component" value="Unassembled WGS sequence"/>
</dbReference>
<evidence type="ECO:0000256" key="3">
    <source>
        <dbReference type="SAM" id="MobiDB-lite"/>
    </source>
</evidence>
<dbReference type="GO" id="GO:0005856">
    <property type="term" value="C:cytoskeleton"/>
    <property type="evidence" value="ECO:0007669"/>
    <property type="project" value="TreeGrafter"/>
</dbReference>
<dbReference type="PANTHER" id="PTHR15344">
    <property type="entry name" value="CDC42 EFFECTOR PROTEIN BORG"/>
    <property type="match status" value="1"/>
</dbReference>
<dbReference type="GO" id="GO:0031267">
    <property type="term" value="F:small GTPase binding"/>
    <property type="evidence" value="ECO:0007669"/>
    <property type="project" value="TreeGrafter"/>
</dbReference>
<evidence type="ECO:0000313" key="5">
    <source>
        <dbReference type="EMBL" id="KAG9483814.1"/>
    </source>
</evidence>
<feature type="domain" description="CRIB" evidence="4">
    <location>
        <begin position="28"/>
        <end position="42"/>
    </location>
</feature>
<dbReference type="GO" id="GO:0030838">
    <property type="term" value="P:positive regulation of actin filament polymerization"/>
    <property type="evidence" value="ECO:0007669"/>
    <property type="project" value="TreeGrafter"/>
</dbReference>
<dbReference type="GO" id="GO:0007266">
    <property type="term" value="P:Rho protein signal transduction"/>
    <property type="evidence" value="ECO:0007669"/>
    <property type="project" value="TreeGrafter"/>
</dbReference>
<dbReference type="EMBL" id="WNTK01000005">
    <property type="protein sequence ID" value="KAG9483814.1"/>
    <property type="molecule type" value="Genomic_DNA"/>
</dbReference>
<dbReference type="InterPro" id="IPR000095">
    <property type="entry name" value="CRIB_dom"/>
</dbReference>
<feature type="compositionally biased region" description="Polar residues" evidence="3">
    <location>
        <begin position="288"/>
        <end position="298"/>
    </location>
</feature>
<name>A0A8J6KCK3_ELECQ</name>
<organism evidence="5 6">
    <name type="scientific">Eleutherodactylus coqui</name>
    <name type="common">Puerto Rican coqui</name>
    <dbReference type="NCBI Taxonomy" id="57060"/>
    <lineage>
        <taxon>Eukaryota</taxon>
        <taxon>Metazoa</taxon>
        <taxon>Chordata</taxon>
        <taxon>Craniata</taxon>
        <taxon>Vertebrata</taxon>
        <taxon>Euteleostomi</taxon>
        <taxon>Amphibia</taxon>
        <taxon>Batrachia</taxon>
        <taxon>Anura</taxon>
        <taxon>Neobatrachia</taxon>
        <taxon>Hyloidea</taxon>
        <taxon>Eleutherodactylidae</taxon>
        <taxon>Eleutherodactylinae</taxon>
        <taxon>Eleutherodactylus</taxon>
        <taxon>Eleutherodactylus</taxon>
    </lineage>
</organism>
<protein>
    <recommendedName>
        <fullName evidence="4">CRIB domain-containing protein</fullName>
    </recommendedName>
</protein>
<dbReference type="PROSITE" id="PS50108">
    <property type="entry name" value="CRIB"/>
    <property type="match status" value="1"/>
</dbReference>
<feature type="compositionally biased region" description="Polar residues" evidence="3">
    <location>
        <begin position="147"/>
        <end position="161"/>
    </location>
</feature>
<keyword evidence="6" id="KW-1185">Reference proteome</keyword>
<dbReference type="InterPro" id="IPR029273">
    <property type="entry name" value="Cdc42_effect-like"/>
</dbReference>
<dbReference type="GO" id="GO:0012505">
    <property type="term" value="C:endomembrane system"/>
    <property type="evidence" value="ECO:0007669"/>
    <property type="project" value="UniProtKB-SubCell"/>
</dbReference>
<comment type="caution">
    <text evidence="5">The sequence shown here is derived from an EMBL/GenBank/DDBJ whole genome shotgun (WGS) entry which is preliminary data.</text>
</comment>
<accession>A0A8J6KCK3</accession>
<dbReference type="Pfam" id="PF00786">
    <property type="entry name" value="PBD"/>
    <property type="match status" value="1"/>
</dbReference>